<dbReference type="SUPFAM" id="SSF53335">
    <property type="entry name" value="S-adenosyl-L-methionine-dependent methyltransferases"/>
    <property type="match status" value="1"/>
</dbReference>
<evidence type="ECO:0000259" key="1">
    <source>
        <dbReference type="Pfam" id="PF08241"/>
    </source>
</evidence>
<feature type="domain" description="Methyltransferase type 11" evidence="1">
    <location>
        <begin position="38"/>
        <end position="136"/>
    </location>
</feature>
<dbReference type="RefSeq" id="WP_020584010.1">
    <property type="nucleotide sequence ID" value="NZ_JOJP01000001.1"/>
</dbReference>
<dbReference type="STRING" id="305900.GV64_05115"/>
<dbReference type="Gene3D" id="3.40.50.150">
    <property type="entry name" value="Vaccinia Virus protein VP39"/>
    <property type="match status" value="1"/>
</dbReference>
<organism evidence="2 3">
    <name type="scientific">Endozoicomonas elysicola</name>
    <dbReference type="NCBI Taxonomy" id="305900"/>
    <lineage>
        <taxon>Bacteria</taxon>
        <taxon>Pseudomonadati</taxon>
        <taxon>Pseudomonadota</taxon>
        <taxon>Gammaproteobacteria</taxon>
        <taxon>Oceanospirillales</taxon>
        <taxon>Endozoicomonadaceae</taxon>
        <taxon>Endozoicomonas</taxon>
    </lineage>
</organism>
<dbReference type="EMBL" id="JOJP01000001">
    <property type="protein sequence ID" value="KEI70206.1"/>
    <property type="molecule type" value="Genomic_DNA"/>
</dbReference>
<evidence type="ECO:0000313" key="2">
    <source>
        <dbReference type="EMBL" id="KEI70206.1"/>
    </source>
</evidence>
<sequence>MPESLYEKNQLGVGFTFNTPVIYQDYWLSSWKGDKPLLDIGCGHGVNTHAALMHGAKVMATDMNKPDLTDWLNDLPVAQQEAVTCSAAKLPDNIPFEDNSFCGILCAEVFHFLGNEEVIPSINGLYRILEPGGTLLLTCCSCDVDVLKCTGISEQIRKDFKKSPSTISGQRDYLSLLAQAAEDFNCPEITDPVLAAHDINIPGRDFCFFISDQLGELMKNVGFIIEVCEQGEASHFPVWSHGDRDQVRIIAKKPE</sequence>
<dbReference type="GO" id="GO:0008757">
    <property type="term" value="F:S-adenosylmethionine-dependent methyltransferase activity"/>
    <property type="evidence" value="ECO:0007669"/>
    <property type="project" value="InterPro"/>
</dbReference>
<name>A0A081K7T0_9GAMM</name>
<protein>
    <recommendedName>
        <fullName evidence="1">Methyltransferase type 11 domain-containing protein</fullName>
    </recommendedName>
</protein>
<dbReference type="AlphaFoldDB" id="A0A081K7T0"/>
<reference evidence="2 3" key="1">
    <citation type="submission" date="2014-06" db="EMBL/GenBank/DDBJ databases">
        <title>Whole Genome Sequences of Three Symbiotic Endozoicomonas Bacteria.</title>
        <authorList>
            <person name="Neave M.J."/>
            <person name="Apprill A."/>
            <person name="Voolstra C.R."/>
        </authorList>
    </citation>
    <scope>NUCLEOTIDE SEQUENCE [LARGE SCALE GENOMIC DNA]</scope>
    <source>
        <strain evidence="2 3">DSM 22380</strain>
    </source>
</reference>
<dbReference type="Pfam" id="PF08241">
    <property type="entry name" value="Methyltransf_11"/>
    <property type="match status" value="1"/>
</dbReference>
<dbReference type="CDD" id="cd02440">
    <property type="entry name" value="AdoMet_MTases"/>
    <property type="match status" value="1"/>
</dbReference>
<accession>A0A081K7T0</accession>
<evidence type="ECO:0000313" key="3">
    <source>
        <dbReference type="Proteomes" id="UP000027997"/>
    </source>
</evidence>
<dbReference type="Proteomes" id="UP000027997">
    <property type="component" value="Unassembled WGS sequence"/>
</dbReference>
<dbReference type="InterPro" id="IPR029063">
    <property type="entry name" value="SAM-dependent_MTases_sf"/>
</dbReference>
<proteinExistence type="predicted"/>
<comment type="caution">
    <text evidence="2">The sequence shown here is derived from an EMBL/GenBank/DDBJ whole genome shotgun (WGS) entry which is preliminary data.</text>
</comment>
<keyword evidence="3" id="KW-1185">Reference proteome</keyword>
<gene>
    <name evidence="2" type="ORF">GV64_05115</name>
</gene>
<dbReference type="eggNOG" id="COG2226">
    <property type="taxonomic scope" value="Bacteria"/>
</dbReference>
<dbReference type="InterPro" id="IPR013216">
    <property type="entry name" value="Methyltransf_11"/>
</dbReference>